<dbReference type="Proteomes" id="UP000235371">
    <property type="component" value="Unassembled WGS sequence"/>
</dbReference>
<feature type="disulfide bond" description="Redox-active" evidence="6">
    <location>
        <begin position="49"/>
        <end position="54"/>
    </location>
</feature>
<feature type="binding site" evidence="5">
    <location>
        <begin position="186"/>
        <end position="193"/>
    </location>
    <ligand>
        <name>NAD(+)</name>
        <dbReference type="ChEBI" id="CHEBI:57540"/>
    </ligand>
</feature>
<evidence type="ECO:0000256" key="2">
    <source>
        <dbReference type="ARBA" id="ARBA00022630"/>
    </source>
</evidence>
<dbReference type="Pfam" id="PF02852">
    <property type="entry name" value="Pyr_redox_dim"/>
    <property type="match status" value="1"/>
</dbReference>
<dbReference type="InterPro" id="IPR016156">
    <property type="entry name" value="FAD/NAD-linked_Rdtase_dimer_sf"/>
</dbReference>
<dbReference type="GeneID" id="36587442"/>
<reference evidence="9 10" key="1">
    <citation type="submission" date="2016-04" db="EMBL/GenBank/DDBJ databases">
        <title>A degradative enzymes factory behind the ericoid mycorrhizal symbiosis.</title>
        <authorList>
            <consortium name="DOE Joint Genome Institute"/>
            <person name="Martino E."/>
            <person name="Morin E."/>
            <person name="Grelet G."/>
            <person name="Kuo A."/>
            <person name="Kohler A."/>
            <person name="Daghino S."/>
            <person name="Barry K."/>
            <person name="Choi C."/>
            <person name="Cichocki N."/>
            <person name="Clum A."/>
            <person name="Copeland A."/>
            <person name="Hainaut M."/>
            <person name="Haridas S."/>
            <person name="Labutti K."/>
            <person name="Lindquist E."/>
            <person name="Lipzen A."/>
            <person name="Khouja H.-R."/>
            <person name="Murat C."/>
            <person name="Ohm R."/>
            <person name="Olson A."/>
            <person name="Spatafora J."/>
            <person name="Veneault-Fourrey C."/>
            <person name="Henrissat B."/>
            <person name="Grigoriev I."/>
            <person name="Martin F."/>
            <person name="Perotto S."/>
        </authorList>
    </citation>
    <scope>NUCLEOTIDE SEQUENCE [LARGE SCALE GENOMIC DNA]</scope>
    <source>
        <strain evidence="9 10">E</strain>
    </source>
</reference>
<evidence type="ECO:0000256" key="5">
    <source>
        <dbReference type="PIRSR" id="PIRSR000350-3"/>
    </source>
</evidence>
<keyword evidence="3 5" id="KW-0274">FAD</keyword>
<dbReference type="PANTHER" id="PTHR43014:SF2">
    <property type="entry name" value="MERCURIC REDUCTASE"/>
    <property type="match status" value="1"/>
</dbReference>
<dbReference type="InterPro" id="IPR023753">
    <property type="entry name" value="FAD/NAD-binding_dom"/>
</dbReference>
<dbReference type="InParanoid" id="A0A2J6TNR2"/>
<protein>
    <submittedName>
        <fullName evidence="9">Dihydrolipoyl dehydrogenase</fullName>
    </submittedName>
</protein>
<evidence type="ECO:0000256" key="6">
    <source>
        <dbReference type="PIRSR" id="PIRSR000350-4"/>
    </source>
</evidence>
<feature type="binding site" evidence="5">
    <location>
        <position position="277"/>
    </location>
    <ligand>
        <name>NAD(+)</name>
        <dbReference type="ChEBI" id="CHEBI:57540"/>
    </ligand>
</feature>
<dbReference type="InterPro" id="IPR036188">
    <property type="entry name" value="FAD/NAD-bd_sf"/>
</dbReference>
<feature type="domain" description="Pyridine nucleotide-disulphide oxidoreductase dimerisation" evidence="7">
    <location>
        <begin position="355"/>
        <end position="459"/>
    </location>
</feature>
<feature type="binding site" evidence="5">
    <location>
        <position position="121"/>
    </location>
    <ligand>
        <name>FAD</name>
        <dbReference type="ChEBI" id="CHEBI:57692"/>
    </ligand>
</feature>
<dbReference type="PIRSF" id="PIRSF000350">
    <property type="entry name" value="Mercury_reductase_MerA"/>
    <property type="match status" value="1"/>
</dbReference>
<dbReference type="SUPFAM" id="SSF51905">
    <property type="entry name" value="FAD/NAD(P)-binding domain"/>
    <property type="match status" value="1"/>
</dbReference>
<dbReference type="RefSeq" id="XP_024741558.1">
    <property type="nucleotide sequence ID" value="XM_024879365.1"/>
</dbReference>
<feature type="binding site" evidence="5">
    <location>
        <position position="209"/>
    </location>
    <ligand>
        <name>NAD(+)</name>
        <dbReference type="ChEBI" id="CHEBI:57540"/>
    </ligand>
</feature>
<gene>
    <name evidence="9" type="ORF">K444DRAFT_608354</name>
</gene>
<keyword evidence="2" id="KW-0285">Flavoprotein</keyword>
<dbReference type="STRING" id="1095630.A0A2J6TNR2"/>
<evidence type="ECO:0000256" key="4">
    <source>
        <dbReference type="PIRSR" id="PIRSR000350-2"/>
    </source>
</evidence>
<dbReference type="PRINTS" id="PR00411">
    <property type="entry name" value="PNDRDTASEI"/>
</dbReference>
<accession>A0A2J6TNR2</accession>
<evidence type="ECO:0000313" key="10">
    <source>
        <dbReference type="Proteomes" id="UP000235371"/>
    </source>
</evidence>
<feature type="binding site" evidence="5">
    <location>
        <position position="58"/>
    </location>
    <ligand>
        <name>FAD</name>
        <dbReference type="ChEBI" id="CHEBI:57692"/>
    </ligand>
</feature>
<dbReference type="GO" id="GO:0003955">
    <property type="term" value="F:NAD(P)H dehydrogenase (quinone) activity"/>
    <property type="evidence" value="ECO:0007669"/>
    <property type="project" value="TreeGrafter"/>
</dbReference>
<feature type="domain" description="FAD/NAD(P)-binding" evidence="8">
    <location>
        <begin position="11"/>
        <end position="330"/>
    </location>
</feature>
<dbReference type="Gene3D" id="3.50.50.60">
    <property type="entry name" value="FAD/NAD(P)-binding domain"/>
    <property type="match status" value="2"/>
</dbReference>
<comment type="similarity">
    <text evidence="1">Belongs to the class-I pyridine nucleotide-disulfide oxidoreductase family.</text>
</comment>
<feature type="binding site" evidence="5">
    <location>
        <position position="318"/>
    </location>
    <ligand>
        <name>FAD</name>
        <dbReference type="ChEBI" id="CHEBI:57692"/>
    </ligand>
</feature>
<keyword evidence="5" id="KW-0520">NAD</keyword>
<dbReference type="GO" id="GO:0050660">
    <property type="term" value="F:flavin adenine dinucleotide binding"/>
    <property type="evidence" value="ECO:0007669"/>
    <property type="project" value="TreeGrafter"/>
</dbReference>
<dbReference type="PRINTS" id="PR00368">
    <property type="entry name" value="FADPNR"/>
</dbReference>
<dbReference type="Gene3D" id="3.30.390.30">
    <property type="match status" value="1"/>
</dbReference>
<dbReference type="Pfam" id="PF07992">
    <property type="entry name" value="Pyr_redox_2"/>
    <property type="match status" value="1"/>
</dbReference>
<organism evidence="9 10">
    <name type="scientific">Hyaloscypha bicolor E</name>
    <dbReference type="NCBI Taxonomy" id="1095630"/>
    <lineage>
        <taxon>Eukaryota</taxon>
        <taxon>Fungi</taxon>
        <taxon>Dikarya</taxon>
        <taxon>Ascomycota</taxon>
        <taxon>Pezizomycotina</taxon>
        <taxon>Leotiomycetes</taxon>
        <taxon>Helotiales</taxon>
        <taxon>Hyaloscyphaceae</taxon>
        <taxon>Hyaloscypha</taxon>
        <taxon>Hyaloscypha bicolor</taxon>
    </lineage>
</organism>
<dbReference type="InterPro" id="IPR004099">
    <property type="entry name" value="Pyr_nucl-diS_OxRdtase_dimer"/>
</dbReference>
<dbReference type="OrthoDB" id="361797at2759"/>
<evidence type="ECO:0000256" key="3">
    <source>
        <dbReference type="ARBA" id="ARBA00022827"/>
    </source>
</evidence>
<feature type="active site" description="Proton acceptor" evidence="4">
    <location>
        <position position="452"/>
    </location>
</feature>
<keyword evidence="5" id="KW-0547">Nucleotide-binding</keyword>
<keyword evidence="10" id="KW-1185">Reference proteome</keyword>
<evidence type="ECO:0000259" key="7">
    <source>
        <dbReference type="Pfam" id="PF02852"/>
    </source>
</evidence>
<name>A0A2J6TNR2_9HELO</name>
<proteinExistence type="inferred from homology"/>
<sequence length="471" mass="50575">MTTSQPRPNHYDLLVLGSGEAGKFIAWTLSSKTGQRCAVIERRWLGGSCPNVACLPSKSFVHSANVVHDAKHGNSYGIRDADESVEMVAVRERKRDMVDGLMDMHAGRFKNFGVELIWGEGKFVGKKSIEVTGESGKTVLTAEKVVVCTGSRAKIDDIPGLKAAKPLTHVEILELDVLPSHLVVLGGGYVGLEFAQAMRRLGAQVTVIERNARLLKNEDQDIADVIVGVLNKEGVKVCTGTTIQQVSGESGTSVTLKGLASGKSFEVTGSHILCAIGRLPNTENIGLEEFGIQLTGKGFIETNENLETPSEGVFAVGDCAGSPHFTHIAFDDFRIVIDVLLHKPLPPNRKSSRQVPFTLFTTPELAHVGLREHEASNLGIKFRTAKLPMGGFLKTRTLGETAGFAKALIAEDDTIVGFTALGIGAGELLPVVQLAMKRGLPYTDISEMVITHPTLSEGLVFLFSGVPAKEN</sequence>
<dbReference type="InterPro" id="IPR001100">
    <property type="entry name" value="Pyr_nuc-diS_OxRdtase"/>
</dbReference>
<evidence type="ECO:0000256" key="1">
    <source>
        <dbReference type="ARBA" id="ARBA00007532"/>
    </source>
</evidence>
<dbReference type="SUPFAM" id="SSF55424">
    <property type="entry name" value="FAD/NAD-linked reductases, dimerisation (C-terminal) domain"/>
    <property type="match status" value="1"/>
</dbReference>
<comment type="cofactor">
    <cofactor evidence="5">
        <name>FAD</name>
        <dbReference type="ChEBI" id="CHEBI:57692"/>
    </cofactor>
    <text evidence="5">Binds 1 FAD per subunit.</text>
</comment>
<dbReference type="PANTHER" id="PTHR43014">
    <property type="entry name" value="MERCURIC REDUCTASE"/>
    <property type="match status" value="1"/>
</dbReference>
<dbReference type="EMBL" id="KZ613747">
    <property type="protein sequence ID" value="PMD64654.1"/>
    <property type="molecule type" value="Genomic_DNA"/>
</dbReference>
<evidence type="ECO:0000313" key="9">
    <source>
        <dbReference type="EMBL" id="PMD64654.1"/>
    </source>
</evidence>
<dbReference type="AlphaFoldDB" id="A0A2J6TNR2"/>
<feature type="binding site" evidence="5">
    <location>
        <begin position="149"/>
        <end position="151"/>
    </location>
    <ligand>
        <name>FAD</name>
        <dbReference type="ChEBI" id="CHEBI:57692"/>
    </ligand>
</feature>
<evidence type="ECO:0000259" key="8">
    <source>
        <dbReference type="Pfam" id="PF07992"/>
    </source>
</evidence>